<dbReference type="EMBL" id="JAEPDI010000016">
    <property type="protein sequence ID" value="MCG7940959.1"/>
    <property type="molecule type" value="Genomic_DNA"/>
</dbReference>
<dbReference type="SUPFAM" id="SSF143422">
    <property type="entry name" value="Transposase IS200-like"/>
    <property type="match status" value="1"/>
</dbReference>
<dbReference type="InterPro" id="IPR036515">
    <property type="entry name" value="Transposase_17_sf"/>
</dbReference>
<dbReference type="GO" id="GO:0006313">
    <property type="term" value="P:DNA transposition"/>
    <property type="evidence" value="ECO:0007669"/>
    <property type="project" value="InterPro"/>
</dbReference>
<name>A0A9E4K868_9GAMM</name>
<dbReference type="AlphaFoldDB" id="A0A9E4K868"/>
<dbReference type="InterPro" id="IPR002686">
    <property type="entry name" value="Transposase_17"/>
</dbReference>
<organism evidence="2 3">
    <name type="scientific">Candidatus Thiodiazotropha lotti</name>
    <dbReference type="NCBI Taxonomy" id="2792787"/>
    <lineage>
        <taxon>Bacteria</taxon>
        <taxon>Pseudomonadati</taxon>
        <taxon>Pseudomonadota</taxon>
        <taxon>Gammaproteobacteria</taxon>
        <taxon>Chromatiales</taxon>
        <taxon>Sedimenticolaceae</taxon>
        <taxon>Candidatus Thiodiazotropha</taxon>
    </lineage>
</organism>
<proteinExistence type="predicted"/>
<accession>A0A9E4K868</accession>
<sequence>MECIKAKEQAMTISRKQQICLDETPYYHCISRCVRRAFLCGEDKLTGRSYEHRRDWIVEKLKQLDGVFSISICAYAVMHNHTHTILKVDREAALNWQDDEVISRWTLLYKPSPIVDRYLNGIKLKKAELDLVAEDIKKWRYRLYDISWFMRNLNEGIARQANEEDGCTGKFWEGRFKSQALLDDAALLTCMSYVDLNPIRAKIADSPEASDFTSIQDRIRHYQKALEQTGNRVVAVTATPEHLEPFVGGEHQDKASGLNFSLSDYLELTDWAGRAIKDEKFGAIPSELAPILVRLNIDPEAWLDSVKCYDKNYNTVIGTREGIKRFTQAIGRGKKWFCASGFSLQIYQTSPV</sequence>
<evidence type="ECO:0000259" key="1">
    <source>
        <dbReference type="SMART" id="SM01321"/>
    </source>
</evidence>
<dbReference type="GO" id="GO:0003677">
    <property type="term" value="F:DNA binding"/>
    <property type="evidence" value="ECO:0007669"/>
    <property type="project" value="InterPro"/>
</dbReference>
<evidence type="ECO:0000313" key="3">
    <source>
        <dbReference type="Proteomes" id="UP000886687"/>
    </source>
</evidence>
<reference evidence="2" key="1">
    <citation type="journal article" date="2021" name="Proc. Natl. Acad. Sci. U.S.A.">
        <title>Global biogeography of chemosynthetic symbionts reveals both localized and globally distributed symbiont groups. .</title>
        <authorList>
            <person name="Osvatic J.T."/>
            <person name="Wilkins L.G.E."/>
            <person name="Leibrecht L."/>
            <person name="Leray M."/>
            <person name="Zauner S."/>
            <person name="Polzin J."/>
            <person name="Camacho Y."/>
            <person name="Gros O."/>
            <person name="van Gils J.A."/>
            <person name="Eisen J.A."/>
            <person name="Petersen J.M."/>
            <person name="Yuen B."/>
        </authorList>
    </citation>
    <scope>NUCLEOTIDE SEQUENCE</scope>
    <source>
        <strain evidence="2">MAGL173</strain>
    </source>
</reference>
<gene>
    <name evidence="2" type="ORF">JAZ04_19170</name>
</gene>
<comment type="caution">
    <text evidence="2">The sequence shown here is derived from an EMBL/GenBank/DDBJ whole genome shotgun (WGS) entry which is preliminary data.</text>
</comment>
<feature type="domain" description="Transposase IS200-like" evidence="1">
    <location>
        <begin position="23"/>
        <end position="197"/>
    </location>
</feature>
<dbReference type="PANTHER" id="PTHR34322">
    <property type="entry name" value="TRANSPOSASE, Y1_TNP DOMAIN-CONTAINING"/>
    <property type="match status" value="1"/>
</dbReference>
<dbReference type="PANTHER" id="PTHR34322:SF2">
    <property type="entry name" value="TRANSPOSASE IS200-LIKE DOMAIN-CONTAINING PROTEIN"/>
    <property type="match status" value="1"/>
</dbReference>
<dbReference type="SMART" id="SM01321">
    <property type="entry name" value="Y1_Tnp"/>
    <property type="match status" value="1"/>
</dbReference>
<evidence type="ECO:0000313" key="2">
    <source>
        <dbReference type="EMBL" id="MCG7940959.1"/>
    </source>
</evidence>
<dbReference type="Proteomes" id="UP000886687">
    <property type="component" value="Unassembled WGS sequence"/>
</dbReference>
<dbReference type="Gene3D" id="3.30.70.1290">
    <property type="entry name" value="Transposase IS200-like"/>
    <property type="match status" value="1"/>
</dbReference>
<dbReference type="GO" id="GO:0004803">
    <property type="term" value="F:transposase activity"/>
    <property type="evidence" value="ECO:0007669"/>
    <property type="project" value="InterPro"/>
</dbReference>
<protein>
    <submittedName>
        <fullName evidence="2">Transposase</fullName>
    </submittedName>
</protein>